<sequence length="1603" mass="184248">MSNINFSLLLPEDAIDIQQYQENIEILKQELEQIRLTPYDQKDPTDVRRHTALYDGKKQELQTAQRDLSAFARNARKEYTNWIASNVQTVVTANSQSTSKSKVPTGPTNINTKEMKLSEPKKFSGKMSQYRMWRFECQNFISTRDSINTDDRKIKFMGSRMEDMALEWYESYSLERDRLLAITTPDTNELNRRNQEFRDFLSKLDETFKDPIELTNNRINLQKVRQANMEFNEYVIHFRGLVTKAEVEPDHQVQLFMNSLKRGIIDDWHPAKMPVTLSETIADIKNHLQVEEAKKYTKSGHSQKEPYSSYKSGSSKCNSMVSSMELWDDPKRAGPFASNPEKPIHKLRRAKGYCTRCGMDNHSEVACRIYPKIKTNIENFKVWQGINTKYLAEGKGGIKSHKVSIKSVQTESDDEADVVNNIDMLENGILFDIESDDEISNITTDRIYIGAKHHSYHTHFFLDVSLYHPVTKRHIRAKALLDSGATRSFIGKRFSALHKIPMECLPKPQKLTLADGSSAPPIKHKSQEIELHIQGHIEKITLPVFDTKRYDFILGLDWLSYHNPSIDWELRKIDFTGYICKHPMGPHTVHQERRNVLAFTRDEITQESPRAPIRVPEISVEEREAILKSPWPMSEFPEVFDTTKQKHLPKHRQDWDFDVTFKPNTSLPKSRPLFRLPSEQRKLTKEYITEELEAGKIRVSNSPIAANLFFVTKKDSTTELRPTVDYRDLNSCTIDDRYPLPVLKELIHKLSGAKWYSKFDLRWGYNNLRIVSGSEWKFAFKCEEGLFEPLVMPFGPKQAPSHFQRFISYVNFYRSFVKDLSNIAKPLFDLMSKKNRFSWKPEHQSAFQRIKELLVKDISLAFPNNKKEYYLYFDSSNTGTGAVLQQTDESGNLRPLEFYSKKWNAAEYNYSTPDKKLYGLVLSLKHWYPIIYGAKEIIIYTDHKSLRDFSETQLLKPRHARWAMILEDYKGRMKVKWIPGKKNIVADALSRDPNFDLNEGEMKERLEHQILPTEAFPKDNHVDAILSNSAEISVVSSYTMSGTEPTRFADSNAPNSISDEPLLTELEPALSYGYIKVLEKLDSSTATPKLSDSLQTKEMGESSNIPHEVISTLQESVGTTNPDTADNENLPFSGSATSSNTDEVPDQSIVVHPLVPDDNESDDDEGEESIIRGKEPYQKDISNHVDKQKEIMELYHDHPLAGHYGIQKTTDLILRKYWWKGIRSQVKEYVKSCDTCQRNKTLHQAPVGKLQPLPIPEKNWQHLSMDFIVKLPKSGGYDSILVVHDRRSKSVVLIPTTEAITAAETAKLIFYHVICKHGDLVHFTNMLTLYILISILLLQSSHSADTDPTVDQLNAWRDHIRGFRHNHVDLVERKLDVGLETRLFDAVDTVALITYAEYWVGQGFRLSIEGQDILAGLFIAEIVPKGAPLTLASLKKLPENLSQDFLELYWECYETIRHVMYIFQDRMVCLTELQVGDFNWYSSAQKECEEKLRQMVFQAIFGLTDNQIKNCQSVSACNMLMATERVRLAEVIIEFQKDDVPVLSSLTQAHIIMINTPDWCKEDSSIDVHSESSALSEPTIENLIYSVHSSALVAQKLDLISTA</sequence>
<keyword evidence="3" id="KW-0548">Nucleotidyltransferase</keyword>
<dbReference type="Gene3D" id="1.10.340.70">
    <property type="match status" value="1"/>
</dbReference>
<dbReference type="SUPFAM" id="SSF50630">
    <property type="entry name" value="Acid proteases"/>
    <property type="match status" value="1"/>
</dbReference>
<dbReference type="EC" id="2.7.7.49" evidence="1"/>
<protein>
    <recommendedName>
        <fullName evidence="1">RNA-directed DNA polymerase</fullName>
        <ecNumber evidence="1">2.7.7.49</ecNumber>
    </recommendedName>
</protein>
<feature type="compositionally biased region" description="Basic and acidic residues" evidence="9">
    <location>
        <begin position="1169"/>
        <end position="1181"/>
    </location>
</feature>
<dbReference type="GO" id="GO:0003676">
    <property type="term" value="F:nucleic acid binding"/>
    <property type="evidence" value="ECO:0007669"/>
    <property type="project" value="InterPro"/>
</dbReference>
<evidence type="ECO:0000256" key="3">
    <source>
        <dbReference type="ARBA" id="ARBA00022695"/>
    </source>
</evidence>
<evidence type="ECO:0000256" key="5">
    <source>
        <dbReference type="ARBA" id="ARBA00022759"/>
    </source>
</evidence>
<dbReference type="PANTHER" id="PTHR37984:SF5">
    <property type="entry name" value="PROTEIN NYNRIN-LIKE"/>
    <property type="match status" value="1"/>
</dbReference>
<evidence type="ECO:0000313" key="15">
    <source>
        <dbReference type="Proteomes" id="UP000317494"/>
    </source>
</evidence>
<evidence type="ECO:0000256" key="1">
    <source>
        <dbReference type="ARBA" id="ARBA00012493"/>
    </source>
</evidence>
<feature type="non-terminal residue" evidence="14">
    <location>
        <position position="1603"/>
    </location>
</feature>
<dbReference type="InterPro" id="IPR050951">
    <property type="entry name" value="Retrovirus_Pol_polyprotein"/>
</dbReference>
<evidence type="ECO:0000259" key="13">
    <source>
        <dbReference type="Pfam" id="PF17921"/>
    </source>
</evidence>
<dbReference type="InterPro" id="IPR043502">
    <property type="entry name" value="DNA/RNA_pol_sf"/>
</dbReference>
<evidence type="ECO:0000259" key="10">
    <source>
        <dbReference type="Pfam" id="PF00078"/>
    </source>
</evidence>
<dbReference type="PANTHER" id="PTHR37984">
    <property type="entry name" value="PROTEIN CBG26694"/>
    <property type="match status" value="1"/>
</dbReference>
<evidence type="ECO:0000313" key="14">
    <source>
        <dbReference type="EMBL" id="TPX31823.1"/>
    </source>
</evidence>
<dbReference type="Gene3D" id="2.40.70.10">
    <property type="entry name" value="Acid Proteases"/>
    <property type="match status" value="1"/>
</dbReference>
<dbReference type="InterPro" id="IPR043128">
    <property type="entry name" value="Rev_trsase/Diguanyl_cyclase"/>
</dbReference>
<feature type="coiled-coil region" evidence="8">
    <location>
        <begin position="10"/>
        <end position="74"/>
    </location>
</feature>
<dbReference type="CDD" id="cd01647">
    <property type="entry name" value="RT_LTR"/>
    <property type="match status" value="1"/>
</dbReference>
<dbReference type="CDD" id="cd00303">
    <property type="entry name" value="retropepsin_like"/>
    <property type="match status" value="1"/>
</dbReference>
<dbReference type="Gene3D" id="3.30.70.270">
    <property type="match status" value="1"/>
</dbReference>
<feature type="domain" description="Retrotransposon gag" evidence="11">
    <location>
        <begin position="160"/>
        <end position="261"/>
    </location>
</feature>
<evidence type="ECO:0000256" key="8">
    <source>
        <dbReference type="SAM" id="Coils"/>
    </source>
</evidence>
<dbReference type="InterPro" id="IPR021109">
    <property type="entry name" value="Peptidase_aspartic_dom_sf"/>
</dbReference>
<reference evidence="14 15" key="1">
    <citation type="journal article" date="2019" name="Sci. Rep.">
        <title>Comparative genomics of chytrid fungi reveal insights into the obligate biotrophic and pathogenic lifestyle of Synchytrium endobioticum.</title>
        <authorList>
            <person name="van de Vossenberg B.T.L.H."/>
            <person name="Warris S."/>
            <person name="Nguyen H.D.T."/>
            <person name="van Gent-Pelzer M.P.E."/>
            <person name="Joly D.L."/>
            <person name="van de Geest H.C."/>
            <person name="Bonants P.J.M."/>
            <person name="Smith D.S."/>
            <person name="Levesque C.A."/>
            <person name="van der Lee T.A.J."/>
        </authorList>
    </citation>
    <scope>NUCLEOTIDE SEQUENCE [LARGE SCALE GENOMIC DNA]</scope>
    <source>
        <strain evidence="14 15">MB42</strain>
    </source>
</reference>
<keyword evidence="6" id="KW-0378">Hydrolase</keyword>
<evidence type="ECO:0000256" key="4">
    <source>
        <dbReference type="ARBA" id="ARBA00022722"/>
    </source>
</evidence>
<dbReference type="FunFam" id="3.30.70.270:FF:000020">
    <property type="entry name" value="Transposon Tf2-6 polyprotein-like Protein"/>
    <property type="match status" value="1"/>
</dbReference>
<dbReference type="Proteomes" id="UP000317494">
    <property type="component" value="Unassembled WGS sequence"/>
</dbReference>
<dbReference type="EMBL" id="QEAN01000595">
    <property type="protein sequence ID" value="TPX31823.1"/>
    <property type="molecule type" value="Genomic_DNA"/>
</dbReference>
<evidence type="ECO:0000256" key="9">
    <source>
        <dbReference type="SAM" id="MobiDB-lite"/>
    </source>
</evidence>
<feature type="region of interest" description="Disordered" evidence="9">
    <location>
        <begin position="295"/>
        <end position="314"/>
    </location>
</feature>
<evidence type="ECO:0000259" key="12">
    <source>
        <dbReference type="Pfam" id="PF17917"/>
    </source>
</evidence>
<keyword evidence="15" id="KW-1185">Reference proteome</keyword>
<feature type="compositionally biased region" description="Polar residues" evidence="9">
    <location>
        <begin position="1130"/>
        <end position="1142"/>
    </location>
</feature>
<keyword evidence="8" id="KW-0175">Coiled coil</keyword>
<dbReference type="VEuPathDB" id="FungiDB:SeMB42_g07694"/>
<keyword evidence="4" id="KW-0540">Nuclease</keyword>
<keyword evidence="7" id="KW-0695">RNA-directed DNA polymerase</keyword>
<organism evidence="14 15">
    <name type="scientific">Synchytrium endobioticum</name>
    <dbReference type="NCBI Taxonomy" id="286115"/>
    <lineage>
        <taxon>Eukaryota</taxon>
        <taxon>Fungi</taxon>
        <taxon>Fungi incertae sedis</taxon>
        <taxon>Chytridiomycota</taxon>
        <taxon>Chytridiomycota incertae sedis</taxon>
        <taxon>Chytridiomycetes</taxon>
        <taxon>Synchytriales</taxon>
        <taxon>Synchytriaceae</taxon>
        <taxon>Synchytrium</taxon>
    </lineage>
</organism>
<name>A0A507C2T9_9FUNG</name>
<dbReference type="InterPro" id="IPR036397">
    <property type="entry name" value="RNaseH_sf"/>
</dbReference>
<gene>
    <name evidence="14" type="ORF">SeMB42_g07694</name>
</gene>
<dbReference type="Pfam" id="PF00078">
    <property type="entry name" value="RVT_1"/>
    <property type="match status" value="1"/>
</dbReference>
<feature type="domain" description="Reverse transcriptase RNase H-like" evidence="12">
    <location>
        <begin position="866"/>
        <end position="969"/>
    </location>
</feature>
<dbReference type="Pfam" id="PF17921">
    <property type="entry name" value="Integrase_H2C2"/>
    <property type="match status" value="1"/>
</dbReference>
<accession>A0A507C2T9</accession>
<proteinExistence type="predicted"/>
<evidence type="ECO:0000259" key="11">
    <source>
        <dbReference type="Pfam" id="PF03732"/>
    </source>
</evidence>
<dbReference type="InterPro" id="IPR000477">
    <property type="entry name" value="RT_dom"/>
</dbReference>
<dbReference type="CDD" id="cd09274">
    <property type="entry name" value="RNase_HI_RT_Ty3"/>
    <property type="match status" value="1"/>
</dbReference>
<feature type="region of interest" description="Disordered" evidence="9">
    <location>
        <begin position="1116"/>
        <end position="1181"/>
    </location>
</feature>
<keyword evidence="5" id="KW-0255">Endonuclease</keyword>
<feature type="domain" description="Reverse transcriptase" evidence="10">
    <location>
        <begin position="713"/>
        <end position="809"/>
    </location>
</feature>
<dbReference type="Pfam" id="PF03732">
    <property type="entry name" value="Retrotrans_gag"/>
    <property type="match status" value="1"/>
</dbReference>
<dbReference type="STRING" id="286115.A0A507C2T9"/>
<dbReference type="SUPFAM" id="SSF53098">
    <property type="entry name" value="Ribonuclease H-like"/>
    <property type="match status" value="1"/>
</dbReference>
<feature type="compositionally biased region" description="Acidic residues" evidence="9">
    <location>
        <begin position="1157"/>
        <end position="1168"/>
    </location>
</feature>
<dbReference type="GO" id="GO:0004519">
    <property type="term" value="F:endonuclease activity"/>
    <property type="evidence" value="ECO:0007669"/>
    <property type="project" value="UniProtKB-KW"/>
</dbReference>
<feature type="domain" description="Integrase zinc-binding" evidence="13">
    <location>
        <begin position="1186"/>
        <end position="1241"/>
    </location>
</feature>
<evidence type="ECO:0000256" key="6">
    <source>
        <dbReference type="ARBA" id="ARBA00022801"/>
    </source>
</evidence>
<dbReference type="FunFam" id="1.10.340.70:FF:000001">
    <property type="entry name" value="Retrovirus-related Pol polyprotein from transposon gypsy-like Protein"/>
    <property type="match status" value="1"/>
</dbReference>
<dbReference type="SUPFAM" id="SSF56672">
    <property type="entry name" value="DNA/RNA polymerases"/>
    <property type="match status" value="1"/>
</dbReference>
<dbReference type="Pfam" id="PF17917">
    <property type="entry name" value="RT_RNaseH"/>
    <property type="match status" value="1"/>
</dbReference>
<dbReference type="InterPro" id="IPR005162">
    <property type="entry name" value="Retrotrans_gag_dom"/>
</dbReference>
<dbReference type="GO" id="GO:0016787">
    <property type="term" value="F:hydrolase activity"/>
    <property type="evidence" value="ECO:0007669"/>
    <property type="project" value="UniProtKB-KW"/>
</dbReference>
<dbReference type="GO" id="GO:0003964">
    <property type="term" value="F:RNA-directed DNA polymerase activity"/>
    <property type="evidence" value="ECO:0007669"/>
    <property type="project" value="UniProtKB-KW"/>
</dbReference>
<evidence type="ECO:0000256" key="7">
    <source>
        <dbReference type="ARBA" id="ARBA00022918"/>
    </source>
</evidence>
<dbReference type="Gene3D" id="3.30.420.10">
    <property type="entry name" value="Ribonuclease H-like superfamily/Ribonuclease H"/>
    <property type="match status" value="1"/>
</dbReference>
<comment type="caution">
    <text evidence="14">The sequence shown here is derived from an EMBL/GenBank/DDBJ whole genome shotgun (WGS) entry which is preliminary data.</text>
</comment>
<dbReference type="InterPro" id="IPR012337">
    <property type="entry name" value="RNaseH-like_sf"/>
</dbReference>
<dbReference type="InterPro" id="IPR041588">
    <property type="entry name" value="Integrase_H2C2"/>
</dbReference>
<dbReference type="Pfam" id="PF08284">
    <property type="entry name" value="RVP_2"/>
    <property type="match status" value="1"/>
</dbReference>
<evidence type="ECO:0000256" key="2">
    <source>
        <dbReference type="ARBA" id="ARBA00022679"/>
    </source>
</evidence>
<dbReference type="InterPro" id="IPR041373">
    <property type="entry name" value="RT_RNaseH"/>
</dbReference>
<dbReference type="Gene3D" id="3.10.10.10">
    <property type="entry name" value="HIV Type 1 Reverse Transcriptase, subunit A, domain 1"/>
    <property type="match status" value="1"/>
</dbReference>
<keyword evidence="2" id="KW-0808">Transferase</keyword>